<sequence length="807" mass="86408">MAFINIEGTGVLYDVSDVNSGSGNYDSFLRLQSHDDEEGFNTDDPHEADNKEGVFTHSVQFSSMQIVTEGGIDYYEFRLDLNEGNAAGDPPITLEDLRFFYSADPADGTDFDNGFVDLNEVFNLEDPLLLTDVHTGSGSDDYIFRVPTSLFLDKTGYFTLYSEFSGADGGFEEWRVLADEIGSDGLPAIHLEKTADPTSFGEGDPTDVTFTYVVTSQSSNTDPLKLTSFIDDNATPGDTSDDINLLTGASGTNLGVYYVSGDDNGDGLLQNTEIWTFRVTLNDLNFNAGTTRTNVAQVFAEDDEGNSVDDADDAVVTVNDVPPAITLVKDASSVSILEGQPTNITYTYTLTSQSATTDPLTITALVDDNATPGDLTDDIDLLEGVDVLNPLGIHYVSGDTDGDELLDSTETWVFNYTVNGVTLNADETRTNVAAVTAEDDEGNEVGDDDDATVTGQDVLPAINIEKVASLTEVQAGATTSVTFTYTLTNTSPSPFDPLTLVTLVDDNGTPGDTSDDVNLLDGTHFVGGDTDGDTLLDTDETWTFTYTTDVTLAAGETRTNIVSVTGHDDEDNPVNDSDDAAITAFNLGRTPGFWSNNGSKLWDGDTGTFPKAGGLGILGPNSDLMYKIHDTDGDGDVESAPGVNGYLMIGDWDKDGIADPTENVLIISRDDALSFLDASQKLQQDGRYMLARDVIASWLNYLGGSFVGDSDDPNSAMHYIDEGVAWLIEATTDENHLLTKSDLSAATKVGTNTAAWNTGYDFNGTLGVQHDLPAFDEHDLGDDVNLDIIGGGTIHAGLDHYNNFGFI</sequence>
<reference evidence="1 2" key="1">
    <citation type="submission" date="2022-05" db="EMBL/GenBank/DDBJ databases">
        <authorList>
            <person name="Jo J.-H."/>
            <person name="Im W.-T."/>
        </authorList>
    </citation>
    <scope>NUCLEOTIDE SEQUENCE [LARGE SCALE GENOMIC DNA]</scope>
    <source>
        <strain evidence="1 2">NSE70-1</strain>
    </source>
</reference>
<keyword evidence="2" id="KW-1185">Reference proteome</keyword>
<gene>
    <name evidence="1" type="ORF">LZ496_07220</name>
</gene>
<dbReference type="RefSeq" id="WP_249903973.1">
    <property type="nucleotide sequence ID" value="NZ_JAMGBA010000002.1"/>
</dbReference>
<organism evidence="1 2">
    <name type="scientific">Sphingomonas caseinilyticus</name>
    <dbReference type="NCBI Taxonomy" id="2908205"/>
    <lineage>
        <taxon>Bacteria</taxon>
        <taxon>Pseudomonadati</taxon>
        <taxon>Pseudomonadota</taxon>
        <taxon>Alphaproteobacteria</taxon>
        <taxon>Sphingomonadales</taxon>
        <taxon>Sphingomonadaceae</taxon>
        <taxon>Sphingomonas</taxon>
    </lineage>
</organism>
<accession>A0ABT0RUA4</accession>
<dbReference type="EMBL" id="JAMGBA010000002">
    <property type="protein sequence ID" value="MCL6698574.1"/>
    <property type="molecule type" value="Genomic_DNA"/>
</dbReference>
<evidence type="ECO:0000313" key="2">
    <source>
        <dbReference type="Proteomes" id="UP001203410"/>
    </source>
</evidence>
<evidence type="ECO:0000313" key="1">
    <source>
        <dbReference type="EMBL" id="MCL6698574.1"/>
    </source>
</evidence>
<proteinExistence type="predicted"/>
<name>A0ABT0RUA4_9SPHN</name>
<protein>
    <submittedName>
        <fullName evidence="1">DUF11 domain-containing protein</fullName>
    </submittedName>
</protein>
<dbReference type="Proteomes" id="UP001203410">
    <property type="component" value="Unassembled WGS sequence"/>
</dbReference>
<comment type="caution">
    <text evidence="1">The sequence shown here is derived from an EMBL/GenBank/DDBJ whole genome shotgun (WGS) entry which is preliminary data.</text>
</comment>